<proteinExistence type="predicted"/>
<organism evidence="9 10">
    <name type="scientific">Aureimonas phyllosphaerae</name>
    <dbReference type="NCBI Taxonomy" id="1166078"/>
    <lineage>
        <taxon>Bacteria</taxon>
        <taxon>Pseudomonadati</taxon>
        <taxon>Pseudomonadota</taxon>
        <taxon>Alphaproteobacteria</taxon>
        <taxon>Hyphomicrobiales</taxon>
        <taxon>Aurantimonadaceae</taxon>
        <taxon>Aureimonas</taxon>
    </lineage>
</organism>
<feature type="transmembrane region" description="Helical" evidence="8">
    <location>
        <begin position="147"/>
        <end position="165"/>
    </location>
</feature>
<keyword evidence="10" id="KW-1185">Reference proteome</keyword>
<dbReference type="PANTHER" id="PTHR32196:SF21">
    <property type="entry name" value="ABC TRANSPORTER PERMEASE PROTEIN YPHD-RELATED"/>
    <property type="match status" value="1"/>
</dbReference>
<feature type="transmembrane region" description="Helical" evidence="8">
    <location>
        <begin position="239"/>
        <end position="259"/>
    </location>
</feature>
<feature type="transmembrane region" description="Helical" evidence="8">
    <location>
        <begin position="321"/>
        <end position="338"/>
    </location>
</feature>
<dbReference type="RefSeq" id="WP_090965655.1">
    <property type="nucleotide sequence ID" value="NZ_FOOA01000020.1"/>
</dbReference>
<evidence type="ECO:0000256" key="3">
    <source>
        <dbReference type="ARBA" id="ARBA00022475"/>
    </source>
</evidence>
<evidence type="ECO:0000313" key="10">
    <source>
        <dbReference type="Proteomes" id="UP000531216"/>
    </source>
</evidence>
<keyword evidence="7 8" id="KW-0472">Membrane</keyword>
<feature type="transmembrane region" description="Helical" evidence="8">
    <location>
        <begin position="185"/>
        <end position="208"/>
    </location>
</feature>
<gene>
    <name evidence="9" type="ORF">GGR05_003149</name>
</gene>
<dbReference type="GO" id="GO:0005886">
    <property type="term" value="C:plasma membrane"/>
    <property type="evidence" value="ECO:0007669"/>
    <property type="project" value="UniProtKB-SubCell"/>
</dbReference>
<keyword evidence="9" id="KW-0762">Sugar transport</keyword>
<evidence type="ECO:0000256" key="8">
    <source>
        <dbReference type="SAM" id="Phobius"/>
    </source>
</evidence>
<dbReference type="Proteomes" id="UP000531216">
    <property type="component" value="Unassembled WGS sequence"/>
</dbReference>
<comment type="caution">
    <text evidence="9">The sequence shown here is derived from an EMBL/GenBank/DDBJ whole genome shotgun (WGS) entry which is preliminary data.</text>
</comment>
<accession>A0A7W6BVS3</accession>
<dbReference type="GO" id="GO:0022857">
    <property type="term" value="F:transmembrane transporter activity"/>
    <property type="evidence" value="ECO:0007669"/>
    <property type="project" value="InterPro"/>
</dbReference>
<protein>
    <submittedName>
        <fullName evidence="9">Simple sugar transport system permease protein</fullName>
    </submittedName>
</protein>
<feature type="transmembrane region" description="Helical" evidence="8">
    <location>
        <begin position="67"/>
        <end position="95"/>
    </location>
</feature>
<keyword evidence="2" id="KW-0813">Transport</keyword>
<sequence length="341" mass="35434">MTDIASTPTATVPPLHSRLWERMVRRPELFTLVLVILTCIAVTIANPDFLQVNNLFDVLRASVVRGLFALGVLVVLAAGGIDVSFTAIAALMMYALTMLATNHVPDMPLAVFFLLAAGGGALLGAANGLLVHTLRAPSLIVTIGTQYIIRSFLLTFVGTALFMNIPTAMDAFGRASLYTHTAPGGGISLLPATVLVLLVASVVTWFILERTLMGRAVFAVGGNPGIAERLGISLFRVRVFVFAYAGLLAGIAGVVHVASNRLANPFDLAGMEIDVIAAVVLGGARITGGSGSVAGTLLGVFLITLVSNVLIFVGIPSTLQLAIVGGFILLAGTIFALGQRG</sequence>
<reference evidence="9 10" key="1">
    <citation type="submission" date="2020-08" db="EMBL/GenBank/DDBJ databases">
        <title>Genomic Encyclopedia of Type Strains, Phase IV (KMG-IV): sequencing the most valuable type-strain genomes for metagenomic binning, comparative biology and taxonomic classification.</title>
        <authorList>
            <person name="Goeker M."/>
        </authorList>
    </citation>
    <scope>NUCLEOTIDE SEQUENCE [LARGE SCALE GENOMIC DNA]</scope>
    <source>
        <strain evidence="9 10">DSM 25024</strain>
    </source>
</reference>
<keyword evidence="5 8" id="KW-0812">Transmembrane</keyword>
<evidence type="ECO:0000256" key="2">
    <source>
        <dbReference type="ARBA" id="ARBA00022448"/>
    </source>
</evidence>
<dbReference type="AlphaFoldDB" id="A0A7W6BVS3"/>
<feature type="transmembrane region" description="Helical" evidence="8">
    <location>
        <begin position="296"/>
        <end position="315"/>
    </location>
</feature>
<dbReference type="PANTHER" id="PTHR32196">
    <property type="entry name" value="ABC TRANSPORTER PERMEASE PROTEIN YPHD-RELATED-RELATED"/>
    <property type="match status" value="1"/>
</dbReference>
<evidence type="ECO:0000256" key="4">
    <source>
        <dbReference type="ARBA" id="ARBA00022519"/>
    </source>
</evidence>
<dbReference type="InterPro" id="IPR001851">
    <property type="entry name" value="ABC_transp_permease"/>
</dbReference>
<evidence type="ECO:0000256" key="1">
    <source>
        <dbReference type="ARBA" id="ARBA00004651"/>
    </source>
</evidence>
<evidence type="ECO:0000256" key="7">
    <source>
        <dbReference type="ARBA" id="ARBA00023136"/>
    </source>
</evidence>
<keyword evidence="6 8" id="KW-1133">Transmembrane helix</keyword>
<evidence type="ECO:0000256" key="6">
    <source>
        <dbReference type="ARBA" id="ARBA00022989"/>
    </source>
</evidence>
<dbReference type="OrthoDB" id="192433at2"/>
<evidence type="ECO:0000256" key="5">
    <source>
        <dbReference type="ARBA" id="ARBA00022692"/>
    </source>
</evidence>
<keyword evidence="4" id="KW-0997">Cell inner membrane</keyword>
<feature type="transmembrane region" description="Helical" evidence="8">
    <location>
        <begin position="265"/>
        <end position="284"/>
    </location>
</feature>
<dbReference type="Pfam" id="PF02653">
    <property type="entry name" value="BPD_transp_2"/>
    <property type="match status" value="1"/>
</dbReference>
<comment type="subcellular location">
    <subcellularLocation>
        <location evidence="1">Cell membrane</location>
        <topology evidence="1">Multi-pass membrane protein</topology>
    </subcellularLocation>
</comment>
<dbReference type="EMBL" id="JACIDO010000006">
    <property type="protein sequence ID" value="MBB3936984.1"/>
    <property type="molecule type" value="Genomic_DNA"/>
</dbReference>
<feature type="transmembrane region" description="Helical" evidence="8">
    <location>
        <begin position="107"/>
        <end position="126"/>
    </location>
</feature>
<name>A0A7W6BVS3_9HYPH</name>
<keyword evidence="3" id="KW-1003">Cell membrane</keyword>
<evidence type="ECO:0000313" key="9">
    <source>
        <dbReference type="EMBL" id="MBB3936984.1"/>
    </source>
</evidence>
<feature type="transmembrane region" description="Helical" evidence="8">
    <location>
        <begin position="29"/>
        <end position="46"/>
    </location>
</feature>
<dbReference type="CDD" id="cd06579">
    <property type="entry name" value="TM_PBP1_transp_AraH_like"/>
    <property type="match status" value="1"/>
</dbReference>